<sequence length="175" mass="18010">MGKQLSTPTAILLGSAMIAAAVYLGLRHGPAERAPAPPAAGEEAPPRRGEPGAAVARPAVAPAAPAAEGARPASAPAVPRDEVARQAARALDAHRAALRSRCYAPAVAAQPEPRVVKYVFNFTFDARGRQLARGLIEDRETSRPEVTACLAAALPPIAIPPPGATVRVDVPFSLP</sequence>
<organism evidence="3 4">
    <name type="scientific">Sorangium cellulosum</name>
    <name type="common">Polyangium cellulosum</name>
    <dbReference type="NCBI Taxonomy" id="56"/>
    <lineage>
        <taxon>Bacteria</taxon>
        <taxon>Pseudomonadati</taxon>
        <taxon>Myxococcota</taxon>
        <taxon>Polyangia</taxon>
        <taxon>Polyangiales</taxon>
        <taxon>Polyangiaceae</taxon>
        <taxon>Sorangium</taxon>
    </lineage>
</organism>
<keyword evidence="2" id="KW-0472">Membrane</keyword>
<gene>
    <name evidence="3" type="ORF">SOCEGT47_049480</name>
</gene>
<feature type="region of interest" description="Disordered" evidence="1">
    <location>
        <begin position="32"/>
        <end position="81"/>
    </location>
</feature>
<proteinExistence type="predicted"/>
<dbReference type="AlphaFoldDB" id="A0A4P2Q5C1"/>
<evidence type="ECO:0008006" key="5">
    <source>
        <dbReference type="Google" id="ProtNLM"/>
    </source>
</evidence>
<reference evidence="3 4" key="1">
    <citation type="submission" date="2015-09" db="EMBL/GenBank/DDBJ databases">
        <title>Sorangium comparison.</title>
        <authorList>
            <person name="Zaburannyi N."/>
            <person name="Bunk B."/>
            <person name="Overmann J."/>
            <person name="Mueller R."/>
        </authorList>
    </citation>
    <scope>NUCLEOTIDE SEQUENCE [LARGE SCALE GENOMIC DNA]</scope>
    <source>
        <strain evidence="3 4">So ceGT47</strain>
    </source>
</reference>
<dbReference type="RefSeq" id="WP_129350443.1">
    <property type="nucleotide sequence ID" value="NZ_CP012670.1"/>
</dbReference>
<evidence type="ECO:0000256" key="2">
    <source>
        <dbReference type="SAM" id="Phobius"/>
    </source>
</evidence>
<evidence type="ECO:0000313" key="3">
    <source>
        <dbReference type="EMBL" id="AUX24411.1"/>
    </source>
</evidence>
<keyword evidence="2" id="KW-1133">Transmembrane helix</keyword>
<dbReference type="EMBL" id="CP012670">
    <property type="protein sequence ID" value="AUX24411.1"/>
    <property type="molecule type" value="Genomic_DNA"/>
</dbReference>
<feature type="compositionally biased region" description="Low complexity" evidence="1">
    <location>
        <begin position="51"/>
        <end position="78"/>
    </location>
</feature>
<name>A0A4P2Q5C1_SORCE</name>
<keyword evidence="2" id="KW-0812">Transmembrane</keyword>
<evidence type="ECO:0000313" key="4">
    <source>
        <dbReference type="Proteomes" id="UP000295781"/>
    </source>
</evidence>
<accession>A0A4P2Q5C1</accession>
<dbReference type="OrthoDB" id="5519435at2"/>
<evidence type="ECO:0000256" key="1">
    <source>
        <dbReference type="SAM" id="MobiDB-lite"/>
    </source>
</evidence>
<protein>
    <recommendedName>
        <fullName evidence="5">AgmX/PglI C-terminal domain-containing protein</fullName>
    </recommendedName>
</protein>
<dbReference type="Proteomes" id="UP000295781">
    <property type="component" value="Chromosome"/>
</dbReference>
<feature type="transmembrane region" description="Helical" evidence="2">
    <location>
        <begin position="6"/>
        <end position="26"/>
    </location>
</feature>